<feature type="region of interest" description="Disordered" evidence="1">
    <location>
        <begin position="88"/>
        <end position="110"/>
    </location>
</feature>
<evidence type="ECO:0000259" key="2">
    <source>
        <dbReference type="Pfam" id="PF15481"/>
    </source>
</evidence>
<dbReference type="InterPro" id="IPR053123">
    <property type="entry name" value="CPG4-like"/>
</dbReference>
<dbReference type="STRING" id="29170.A0A368FQL5"/>
<dbReference type="AlphaFoldDB" id="A0A368FQL5"/>
<dbReference type="PANTHER" id="PTHR37442:SF2">
    <property type="entry name" value="CHONDROITIN PROTEOGLYCAN 4"/>
    <property type="match status" value="1"/>
</dbReference>
<evidence type="ECO:0000313" key="4">
    <source>
        <dbReference type="Proteomes" id="UP000252519"/>
    </source>
</evidence>
<dbReference type="EMBL" id="JOJR01000771">
    <property type="protein sequence ID" value="RCN34514.1"/>
    <property type="molecule type" value="Genomic_DNA"/>
</dbReference>
<proteinExistence type="predicted"/>
<name>A0A368FQL5_ANCCA</name>
<dbReference type="InterPro" id="IPR029153">
    <property type="entry name" value="CPG4"/>
</dbReference>
<dbReference type="OrthoDB" id="5854862at2759"/>
<protein>
    <recommendedName>
        <fullName evidence="2">Chondroitin proteoglycan 4 domain-containing protein</fullName>
    </recommendedName>
</protein>
<gene>
    <name evidence="3" type="ORF">ANCCAN_19637</name>
</gene>
<dbReference type="Pfam" id="PF15481">
    <property type="entry name" value="CPG4"/>
    <property type="match status" value="1"/>
</dbReference>
<sequence length="476" mass="52940">MNMQRLGAVLQNWPLELYLYCLPSGLSNLLHMILLLLALLWLPLTALSAPMDLSEVVLADESLRELPFPPWLNPAIVPSTGDVLEPLPISPLDGASDDSTSTSNSFSPPGSWFTGQQLAEELESLPPCQRECAKDLHDTVGDVLHGGSYVNKYHKTCSAYKEARRCVIEKRDKCDENVDMFAVVTSGIKYMCLEQGKAFNASIECIDHNAHAIQGLCEHECDPKGALMRIITESSFMHKFGEVFQLFRAESALQPTAFGDSPLPFEPGLLHFGLAPQTGNGLGWQLLLNASTRKFLVFQEMHRAIKDFEVITGNACSVVECSLACMRTKYDVMCENHAGSLISETLVRPMALGQQRFMLPLLAVGMVMPQSCKFLSSGTKLMRLRMDPKIHDSLLRTFGATEEEELAHLVEAEHIIPESPINADSNLKALIEEMYANDTFVDADDRANGEFEKKYVQTFHMISKLTCIGRDKYNCQ</sequence>
<comment type="caution">
    <text evidence="3">The sequence shown here is derived from an EMBL/GenBank/DDBJ whole genome shotgun (WGS) entry which is preliminary data.</text>
</comment>
<accession>A0A368FQL5</accession>
<organism evidence="3 4">
    <name type="scientific">Ancylostoma caninum</name>
    <name type="common">Dog hookworm</name>
    <dbReference type="NCBI Taxonomy" id="29170"/>
    <lineage>
        <taxon>Eukaryota</taxon>
        <taxon>Metazoa</taxon>
        <taxon>Ecdysozoa</taxon>
        <taxon>Nematoda</taxon>
        <taxon>Chromadorea</taxon>
        <taxon>Rhabditida</taxon>
        <taxon>Rhabditina</taxon>
        <taxon>Rhabditomorpha</taxon>
        <taxon>Strongyloidea</taxon>
        <taxon>Ancylostomatidae</taxon>
        <taxon>Ancylostomatinae</taxon>
        <taxon>Ancylostoma</taxon>
    </lineage>
</organism>
<keyword evidence="4" id="KW-1185">Reference proteome</keyword>
<dbReference type="Proteomes" id="UP000252519">
    <property type="component" value="Unassembled WGS sequence"/>
</dbReference>
<feature type="compositionally biased region" description="Low complexity" evidence="1">
    <location>
        <begin position="97"/>
        <end position="110"/>
    </location>
</feature>
<dbReference type="PANTHER" id="PTHR37442">
    <property type="entry name" value="F18A1.7 PROTEIN-RELATED"/>
    <property type="match status" value="1"/>
</dbReference>
<evidence type="ECO:0000313" key="3">
    <source>
        <dbReference type="EMBL" id="RCN34514.1"/>
    </source>
</evidence>
<reference evidence="3 4" key="1">
    <citation type="submission" date="2014-10" db="EMBL/GenBank/DDBJ databases">
        <title>Draft genome of the hookworm Ancylostoma caninum.</title>
        <authorList>
            <person name="Mitreva M."/>
        </authorList>
    </citation>
    <scope>NUCLEOTIDE SEQUENCE [LARGE SCALE GENOMIC DNA]</scope>
    <source>
        <strain evidence="3 4">Baltimore</strain>
    </source>
</reference>
<feature type="domain" description="Chondroitin proteoglycan 4" evidence="2">
    <location>
        <begin position="128"/>
        <end position="221"/>
    </location>
</feature>
<evidence type="ECO:0000256" key="1">
    <source>
        <dbReference type="SAM" id="MobiDB-lite"/>
    </source>
</evidence>